<comment type="caution">
    <text evidence="4">The sequence shown here is derived from an EMBL/GenBank/DDBJ whole genome shotgun (WGS) entry which is preliminary data.</text>
</comment>
<reference evidence="4" key="1">
    <citation type="submission" date="2023-07" db="EMBL/GenBank/DDBJ databases">
        <title>Genome content predicts the carbon catabolic preferences of heterotrophic bacteria.</title>
        <authorList>
            <person name="Gralka M."/>
        </authorList>
    </citation>
    <scope>NUCLEOTIDE SEQUENCE</scope>
    <source>
        <strain evidence="4">I3M17_2</strain>
    </source>
</reference>
<dbReference type="GO" id="GO:0032153">
    <property type="term" value="C:cell division site"/>
    <property type="evidence" value="ECO:0007669"/>
    <property type="project" value="TreeGrafter"/>
</dbReference>
<dbReference type="GO" id="GO:0032506">
    <property type="term" value="P:cytokinetic process"/>
    <property type="evidence" value="ECO:0007669"/>
    <property type="project" value="TreeGrafter"/>
</dbReference>
<feature type="compositionally biased region" description="Acidic residues" evidence="1">
    <location>
        <begin position="75"/>
        <end position="85"/>
    </location>
</feature>
<dbReference type="InterPro" id="IPR052521">
    <property type="entry name" value="Cell_div_SPOR-domain"/>
</dbReference>
<organism evidence="4 5">
    <name type="scientific">Saccharophagus degradans</name>
    <dbReference type="NCBI Taxonomy" id="86304"/>
    <lineage>
        <taxon>Bacteria</taxon>
        <taxon>Pseudomonadati</taxon>
        <taxon>Pseudomonadota</taxon>
        <taxon>Gammaproteobacteria</taxon>
        <taxon>Cellvibrionales</taxon>
        <taxon>Cellvibrionaceae</taxon>
        <taxon>Saccharophagus</taxon>
    </lineage>
</organism>
<sequence length="174" mass="19740">MDDGLKQRIIGALVLLAIAIIFVPVFFDQERIVPLDRTTQVPLAPEIEPIEIEKPIAQNVEKFEPAVPPETMYIPDEEREQPDHEEEPKVSEVGVPEGWVLQVASYRHEAHAKETRDKLIAEGFSAYTKNVETSKGVMTRLYVGPKLDKTSLLDDKKSIDKKYGVDTILLRYEP</sequence>
<evidence type="ECO:0000313" key="5">
    <source>
        <dbReference type="Proteomes" id="UP001169760"/>
    </source>
</evidence>
<keyword evidence="2" id="KW-1133">Transmembrane helix</keyword>
<evidence type="ECO:0000313" key="4">
    <source>
        <dbReference type="EMBL" id="MDO6421109.1"/>
    </source>
</evidence>
<dbReference type="Proteomes" id="UP001169760">
    <property type="component" value="Unassembled WGS sequence"/>
</dbReference>
<feature type="transmembrane region" description="Helical" evidence="2">
    <location>
        <begin position="9"/>
        <end position="27"/>
    </location>
</feature>
<feature type="domain" description="SPOR" evidence="3">
    <location>
        <begin position="93"/>
        <end position="172"/>
    </location>
</feature>
<dbReference type="Pfam" id="PF05036">
    <property type="entry name" value="SPOR"/>
    <property type="match status" value="1"/>
</dbReference>
<protein>
    <submittedName>
        <fullName evidence="4">SPOR domain-containing protein</fullName>
    </submittedName>
</protein>
<proteinExistence type="predicted"/>
<evidence type="ECO:0000259" key="3">
    <source>
        <dbReference type="PROSITE" id="PS51724"/>
    </source>
</evidence>
<keyword evidence="2" id="KW-0472">Membrane</keyword>
<gene>
    <name evidence="4" type="ORF">Q4521_01340</name>
</gene>
<dbReference type="AlphaFoldDB" id="A0AAW7X0S2"/>
<dbReference type="GO" id="GO:0030428">
    <property type="term" value="C:cell septum"/>
    <property type="evidence" value="ECO:0007669"/>
    <property type="project" value="TreeGrafter"/>
</dbReference>
<dbReference type="PANTHER" id="PTHR38687">
    <property type="entry name" value="CELL DIVISION PROTEIN DEDD-RELATED"/>
    <property type="match status" value="1"/>
</dbReference>
<dbReference type="PROSITE" id="PS51724">
    <property type="entry name" value="SPOR"/>
    <property type="match status" value="1"/>
</dbReference>
<keyword evidence="2" id="KW-0812">Transmembrane</keyword>
<evidence type="ECO:0000256" key="1">
    <source>
        <dbReference type="SAM" id="MobiDB-lite"/>
    </source>
</evidence>
<dbReference type="PANTHER" id="PTHR38687:SF1">
    <property type="entry name" value="CELL DIVISION PROTEIN DEDD"/>
    <property type="match status" value="1"/>
</dbReference>
<feature type="region of interest" description="Disordered" evidence="1">
    <location>
        <begin position="71"/>
        <end position="92"/>
    </location>
</feature>
<dbReference type="EMBL" id="JAUOPB010000001">
    <property type="protein sequence ID" value="MDO6421109.1"/>
    <property type="molecule type" value="Genomic_DNA"/>
</dbReference>
<dbReference type="RefSeq" id="WP_216064141.1">
    <property type="nucleotide sequence ID" value="NZ_CP123764.1"/>
</dbReference>
<dbReference type="GO" id="GO:0042834">
    <property type="term" value="F:peptidoglycan binding"/>
    <property type="evidence" value="ECO:0007669"/>
    <property type="project" value="InterPro"/>
</dbReference>
<evidence type="ECO:0000256" key="2">
    <source>
        <dbReference type="SAM" id="Phobius"/>
    </source>
</evidence>
<name>A0AAW7X0S2_9GAMM</name>
<accession>A0AAW7X0S2</accession>
<dbReference type="InterPro" id="IPR007730">
    <property type="entry name" value="SPOR-like_dom"/>
</dbReference>